<dbReference type="AlphaFoldDB" id="A0A553NF41"/>
<evidence type="ECO:0000256" key="2">
    <source>
        <dbReference type="ARBA" id="ARBA00023043"/>
    </source>
</evidence>
<dbReference type="Proteomes" id="UP000318571">
    <property type="component" value="Chromosome 10"/>
</dbReference>
<feature type="compositionally biased region" description="Basic and acidic residues" evidence="4">
    <location>
        <begin position="133"/>
        <end position="150"/>
    </location>
</feature>
<gene>
    <name evidence="6" type="ORF">TCAL_10971</name>
</gene>
<keyword evidence="7" id="KW-1185">Reference proteome</keyword>
<feature type="repeat" description="ANK" evidence="3">
    <location>
        <begin position="820"/>
        <end position="852"/>
    </location>
</feature>
<dbReference type="Pfam" id="PF26281">
    <property type="entry name" value="Histone_ABTB"/>
    <property type="match status" value="1"/>
</dbReference>
<evidence type="ECO:0000256" key="3">
    <source>
        <dbReference type="PROSITE-ProRule" id="PRU00023"/>
    </source>
</evidence>
<evidence type="ECO:0000256" key="1">
    <source>
        <dbReference type="ARBA" id="ARBA00022737"/>
    </source>
</evidence>
<name>A0A553NF41_TIGCA</name>
<dbReference type="InterPro" id="IPR000210">
    <property type="entry name" value="BTB/POZ_dom"/>
</dbReference>
<evidence type="ECO:0000256" key="4">
    <source>
        <dbReference type="SAM" id="MobiDB-lite"/>
    </source>
</evidence>
<sequence>IGRPFQPRQHLIIRPTPLRPSHGTKLFGLDQFQGKDSITVSQFPGSQGPKLGDPKDARPASVGVKQTKPPSVSVHPRGDHVYVHEAPEKDTSSPPDHFNTGETYFQKINAEGFVTNVLVDDNNIFHDSDNKVDYDGRGGSDVEDLCKSPEPDSGYQILSTNDEEAERMNRLERRKPTQLKPLRTSNTPKGPPIGKRATTKKSKATENSDHSHVRNGRVEGTRQAEIIPSRVRHLLDVKNAIERLNIETNLSDEDSASSSSSAKSSSSLESGPSHSGHHLNTARPKHGSTTLNTTVTSADEFVWIDSHNRLVELQQLPWSPADIMKVIHDGTSDSHTDQVDPDLVPRLSYYLQRVLVRLAREAQRLAKTVGKCGSAEIGTAVQVVLSPGIAISVTRACLRSSAMFAISSEVNRHSKARRAGLIFNVGKMFQWMCLVKIGRFIHEESAVYLTAAIQCILEEILVESWKTISRFGKLCASLLERVVADNCDWWGICQPFAHLSSSRIGSGQLMMSSHFDQILANSKTKTTDETKREKNIRQILLTTCVGSVEELEEMLLIGSNALKKLWQGPSGNNISSGHLCGASRSTGSSLSAITSFRRDIHWQIEAIHALYHFMRCSQLEYIGQEGRSPIQELVYERPYMVLPPIIEWIRVGDAFAQYRSSSTIDKDDVLQAARILLPGMDCPPRILFSMQSSLHSNGDTDLDVIERYERELTFKLLHSGRRDVIAHAMKTLPNHCKNARNPNGLTSLQCLALQGDAFALRSLLDAGFNVNSGTESEGGQSHEFLQWPPLCFAALNGHVKVCRALLEFGACVEGSLTVTGQETPLQLAAAAGHLRIVELLMSHGASPFFNQEKEDVLLTSKSSNQNCLPPLSIAAAHGQRRLLHVMMTQSLLVKTADSVQKKKEFDGNEILSLAEILAEGATNSTCPSPGEENQLPNKSAMPATRMTKVQTKHLQEAMYHAAESNNLEIALDIHNFGVPWTLYCWIQCLQIAQETHAHQYINEILQDFSKEWLNDHKNYFAEEALPVLFQLFKTTKNESTLLMLADIFGSSFGSRPLSPVNVYQDDTGVSEFSPRIDPKFVNNPELSDVQFRVEGRIFYAHKLVLVTASPRFHSMLNSRFCEGTPPVLQINDIRHNIFNMVMLYLYNGNTGELHVEGPDVLELMAAANFFQLTGLLKYCEVFCSKLVDLDNIVSYYIHAKVYLASNLLNYCERFLLQNLVALLTYDDSVKRLLFGKKLQNHDVLNGLLKCLQNRLQK</sequence>
<dbReference type="InterPro" id="IPR052089">
    <property type="entry name" value="Ankyrin-BTB/POZ_domain"/>
</dbReference>
<dbReference type="CDD" id="cd18297">
    <property type="entry name" value="BTB_POZ_ABTB2-like"/>
    <property type="match status" value="1"/>
</dbReference>
<dbReference type="GO" id="GO:0046982">
    <property type="term" value="F:protein heterodimerization activity"/>
    <property type="evidence" value="ECO:0007669"/>
    <property type="project" value="InterPro"/>
</dbReference>
<dbReference type="SUPFAM" id="SSF48403">
    <property type="entry name" value="Ankyrin repeat"/>
    <property type="match status" value="1"/>
</dbReference>
<accession>A0A553NF41</accession>
<dbReference type="SUPFAM" id="SSF47113">
    <property type="entry name" value="Histone-fold"/>
    <property type="match status" value="1"/>
</dbReference>
<feature type="domain" description="BTB" evidence="5">
    <location>
        <begin position="1087"/>
        <end position="1149"/>
    </location>
</feature>
<feature type="compositionally biased region" description="Basic and acidic residues" evidence="4">
    <location>
        <begin position="203"/>
        <end position="222"/>
    </location>
</feature>
<dbReference type="PROSITE" id="PS50297">
    <property type="entry name" value="ANK_REP_REGION"/>
    <property type="match status" value="1"/>
</dbReference>
<feature type="region of interest" description="Disordered" evidence="4">
    <location>
        <begin position="133"/>
        <end position="224"/>
    </location>
</feature>
<dbReference type="Gene3D" id="1.25.40.20">
    <property type="entry name" value="Ankyrin repeat-containing domain"/>
    <property type="match status" value="1"/>
</dbReference>
<dbReference type="SMART" id="SM00248">
    <property type="entry name" value="ANK"/>
    <property type="match status" value="5"/>
</dbReference>
<dbReference type="Gene3D" id="3.30.710.10">
    <property type="entry name" value="Potassium Channel Kv1.1, Chain A"/>
    <property type="match status" value="1"/>
</dbReference>
<protein>
    <recommendedName>
        <fullName evidence="5">BTB domain-containing protein</fullName>
    </recommendedName>
</protein>
<dbReference type="STRING" id="6832.A0A553NF41"/>
<dbReference type="InterPro" id="IPR059008">
    <property type="entry name" value="ABTB2/3_histone"/>
</dbReference>
<dbReference type="InterPro" id="IPR002110">
    <property type="entry name" value="Ankyrin_rpt"/>
</dbReference>
<feature type="non-terminal residue" evidence="6">
    <location>
        <position position="1"/>
    </location>
</feature>
<reference evidence="6 7" key="1">
    <citation type="journal article" date="2018" name="Nat. Ecol. Evol.">
        <title>Genomic signatures of mitonuclear coevolution across populations of Tigriopus californicus.</title>
        <authorList>
            <person name="Barreto F.S."/>
            <person name="Watson E.T."/>
            <person name="Lima T.G."/>
            <person name="Willett C.S."/>
            <person name="Edmands S."/>
            <person name="Li W."/>
            <person name="Burton R.S."/>
        </authorList>
    </citation>
    <scope>NUCLEOTIDE SEQUENCE [LARGE SCALE GENOMIC DNA]</scope>
    <source>
        <strain evidence="6 7">San Diego</strain>
    </source>
</reference>
<dbReference type="InterPro" id="IPR009072">
    <property type="entry name" value="Histone-fold"/>
</dbReference>
<dbReference type="Gene3D" id="1.10.20.10">
    <property type="entry name" value="Histone, subunit A"/>
    <property type="match status" value="1"/>
</dbReference>
<comment type="caution">
    <text evidence="6">The sequence shown here is derived from an EMBL/GenBank/DDBJ whole genome shotgun (WGS) entry which is preliminary data.</text>
</comment>
<evidence type="ECO:0000313" key="7">
    <source>
        <dbReference type="Proteomes" id="UP000318571"/>
    </source>
</evidence>
<feature type="region of interest" description="Disordered" evidence="4">
    <location>
        <begin position="37"/>
        <end position="78"/>
    </location>
</feature>
<evidence type="ECO:0000259" key="5">
    <source>
        <dbReference type="PROSITE" id="PS50097"/>
    </source>
</evidence>
<dbReference type="PANTHER" id="PTHR46071:SF2">
    <property type="entry name" value="ANKYRIN REPEAT AND BTB_POZ DOMAIN-CONTAINING PROTEIN 2-LIKE PROTEIN"/>
    <property type="match status" value="1"/>
</dbReference>
<feature type="region of interest" description="Disordered" evidence="4">
    <location>
        <begin position="251"/>
        <end position="291"/>
    </location>
</feature>
<dbReference type="InterPro" id="IPR036770">
    <property type="entry name" value="Ankyrin_rpt-contain_sf"/>
</dbReference>
<evidence type="ECO:0000313" key="6">
    <source>
        <dbReference type="EMBL" id="TRY64056.1"/>
    </source>
</evidence>
<dbReference type="InterPro" id="IPR011333">
    <property type="entry name" value="SKP1/BTB/POZ_sf"/>
</dbReference>
<dbReference type="SMART" id="SM00225">
    <property type="entry name" value="BTB"/>
    <property type="match status" value="1"/>
</dbReference>
<proteinExistence type="predicted"/>
<dbReference type="Pfam" id="PF12796">
    <property type="entry name" value="Ank_2"/>
    <property type="match status" value="1"/>
</dbReference>
<dbReference type="SUPFAM" id="SSF54695">
    <property type="entry name" value="POZ domain"/>
    <property type="match status" value="1"/>
</dbReference>
<dbReference type="Pfam" id="PF00651">
    <property type="entry name" value="BTB"/>
    <property type="match status" value="1"/>
</dbReference>
<dbReference type="OMA" id="LQCNGST"/>
<dbReference type="PROSITE" id="PS50097">
    <property type="entry name" value="BTB"/>
    <property type="match status" value="1"/>
</dbReference>
<keyword evidence="2 3" id="KW-0040">ANK repeat</keyword>
<keyword evidence="1" id="KW-0677">Repeat</keyword>
<feature type="compositionally biased region" description="Low complexity" evidence="4">
    <location>
        <begin position="256"/>
        <end position="274"/>
    </location>
</feature>
<dbReference type="PANTHER" id="PTHR46071">
    <property type="entry name" value="ANKYRIN REPEAT AND BTB/POZ DOMAIN-CONTAINING"/>
    <property type="match status" value="1"/>
</dbReference>
<feature type="compositionally biased region" description="Basic and acidic residues" evidence="4">
    <location>
        <begin position="166"/>
        <end position="175"/>
    </location>
</feature>
<dbReference type="PROSITE" id="PS50088">
    <property type="entry name" value="ANK_REPEAT"/>
    <property type="match status" value="1"/>
</dbReference>
<organism evidence="6 7">
    <name type="scientific">Tigriopus californicus</name>
    <name type="common">Marine copepod</name>
    <dbReference type="NCBI Taxonomy" id="6832"/>
    <lineage>
        <taxon>Eukaryota</taxon>
        <taxon>Metazoa</taxon>
        <taxon>Ecdysozoa</taxon>
        <taxon>Arthropoda</taxon>
        <taxon>Crustacea</taxon>
        <taxon>Multicrustacea</taxon>
        <taxon>Hexanauplia</taxon>
        <taxon>Copepoda</taxon>
        <taxon>Harpacticoida</taxon>
        <taxon>Harpacticidae</taxon>
        <taxon>Tigriopus</taxon>
    </lineage>
</organism>
<dbReference type="CDD" id="cd18491">
    <property type="entry name" value="BACK_ABTB2_like"/>
    <property type="match status" value="1"/>
</dbReference>
<dbReference type="EMBL" id="VCGU01000458">
    <property type="protein sequence ID" value="TRY64056.1"/>
    <property type="molecule type" value="Genomic_DNA"/>
</dbReference>